<feature type="signal peptide" evidence="1">
    <location>
        <begin position="1"/>
        <end position="31"/>
    </location>
</feature>
<name>A0A9P3GJM0_9APHY</name>
<evidence type="ECO:0000313" key="3">
    <source>
        <dbReference type="Proteomes" id="UP000703269"/>
    </source>
</evidence>
<dbReference type="EMBL" id="BPQB01000056">
    <property type="protein sequence ID" value="GJE96143.1"/>
    <property type="molecule type" value="Genomic_DNA"/>
</dbReference>
<evidence type="ECO:0000256" key="1">
    <source>
        <dbReference type="SAM" id="SignalP"/>
    </source>
</evidence>
<keyword evidence="3" id="KW-1185">Reference proteome</keyword>
<keyword evidence="1" id="KW-0732">Signal</keyword>
<accession>A0A9P3GJM0</accession>
<evidence type="ECO:0000313" key="2">
    <source>
        <dbReference type="EMBL" id="GJE96143.1"/>
    </source>
</evidence>
<organism evidence="2 3">
    <name type="scientific">Phanerochaete sordida</name>
    <dbReference type="NCBI Taxonomy" id="48140"/>
    <lineage>
        <taxon>Eukaryota</taxon>
        <taxon>Fungi</taxon>
        <taxon>Dikarya</taxon>
        <taxon>Basidiomycota</taxon>
        <taxon>Agaricomycotina</taxon>
        <taxon>Agaricomycetes</taxon>
        <taxon>Polyporales</taxon>
        <taxon>Phanerochaetaceae</taxon>
        <taxon>Phanerochaete</taxon>
    </lineage>
</organism>
<proteinExistence type="predicted"/>
<reference evidence="2 3" key="1">
    <citation type="submission" date="2021-08" db="EMBL/GenBank/DDBJ databases">
        <title>Draft Genome Sequence of Phanerochaete sordida strain YK-624.</title>
        <authorList>
            <person name="Mori T."/>
            <person name="Dohra H."/>
            <person name="Suzuki T."/>
            <person name="Kawagishi H."/>
            <person name="Hirai H."/>
        </authorList>
    </citation>
    <scope>NUCLEOTIDE SEQUENCE [LARGE SCALE GENOMIC DNA]</scope>
    <source>
        <strain evidence="2 3">YK-624</strain>
    </source>
</reference>
<dbReference type="AlphaFoldDB" id="A0A9P3GJM0"/>
<protein>
    <submittedName>
        <fullName evidence="2">Uncharacterized protein</fullName>
    </submittedName>
</protein>
<dbReference type="Proteomes" id="UP000703269">
    <property type="component" value="Unassembled WGS sequence"/>
</dbReference>
<comment type="caution">
    <text evidence="2">The sequence shown here is derived from an EMBL/GenBank/DDBJ whole genome shotgun (WGS) entry which is preliminary data.</text>
</comment>
<sequence length="253" mass="28208">MAVLRKLCFAQCYKSLSELALWLTLSCLLFAGKDHAPLDDDIQASMAAFFHFSVTLHGRQQSMPDVYVKAHPWYKVLGPARAQGWDYLFDLPETASISIRMEEGIHPYIESVSISCPDFVDAALYPLLDRLPAMLADAARDAHGAPPVFFESQSAAACKALLVVILEERVFTDLSEPALSRVCIRLSWVWSYTVAEILSAPRSVGEGEPCTVLTTAQRMEWVLRGGRNANSELVNKREDYLRELQDAARGAER</sequence>
<gene>
    <name evidence="2" type="ORF">PsYK624_123360</name>
</gene>
<feature type="chain" id="PRO_5040262663" evidence="1">
    <location>
        <begin position="32"/>
        <end position="253"/>
    </location>
</feature>